<dbReference type="EMBL" id="KI392798">
    <property type="protein sequence ID" value="ERN10706.1"/>
    <property type="molecule type" value="Genomic_DNA"/>
</dbReference>
<dbReference type="HOGENOM" id="CLU_1117020_0_0_1"/>
<dbReference type="PANTHER" id="PTHR45521:SF2">
    <property type="entry name" value="TRANSDUCIN_WD40 REPEAT-LIKE SUPERFAMILY PROTEIN"/>
    <property type="match status" value="1"/>
</dbReference>
<dbReference type="InterPro" id="IPR053290">
    <property type="entry name" value="TSET_complex_member"/>
</dbReference>
<keyword evidence="2" id="KW-1185">Reference proteome</keyword>
<gene>
    <name evidence="1" type="ORF">AMTR_s00027p00057390</name>
</gene>
<sequence length="249" mass="27405">MFSDRLPSSWLGMGLQVEGIELAVPLLGGLRFFLVHEEHEWLVTDEHGLIQKVTAKVITSDFSPPFCLVIGLHGGALLGVVYRATRRVSPTTGTAISSIQYIPGFGHGAHSSFTPVDDAMKVSTAEMSTNFQNFELYRLSNIVQQYIVISSIRPQYRYLGDVAIPSAVSRVWHRRQLFVVTPTAIECVFVDAGVPSIDLETIKKKEELKAKEAHARAVAEHGELALIAVDGPKAVTHEKIPLRPPLLQV</sequence>
<evidence type="ECO:0000313" key="2">
    <source>
        <dbReference type="Proteomes" id="UP000017836"/>
    </source>
</evidence>
<dbReference type="PANTHER" id="PTHR45521">
    <property type="entry name" value="TSET COMPLEX MEMBER TSTF"/>
    <property type="match status" value="1"/>
</dbReference>
<accession>W1PSP3</accession>
<dbReference type="eggNOG" id="ENOG502QTTC">
    <property type="taxonomic scope" value="Eukaryota"/>
</dbReference>
<dbReference type="Proteomes" id="UP000017836">
    <property type="component" value="Unassembled WGS sequence"/>
</dbReference>
<dbReference type="AlphaFoldDB" id="W1PSP3"/>
<name>W1PSP3_AMBTC</name>
<protein>
    <submittedName>
        <fullName evidence="1">Uncharacterized protein</fullName>
    </submittedName>
</protein>
<dbReference type="Gramene" id="ERN10706">
    <property type="protein sequence ID" value="ERN10706"/>
    <property type="gene ID" value="AMTR_s00027p00057390"/>
</dbReference>
<proteinExistence type="predicted"/>
<reference evidence="2" key="1">
    <citation type="journal article" date="2013" name="Science">
        <title>The Amborella genome and the evolution of flowering plants.</title>
        <authorList>
            <consortium name="Amborella Genome Project"/>
        </authorList>
    </citation>
    <scope>NUCLEOTIDE SEQUENCE [LARGE SCALE GENOMIC DNA]</scope>
</reference>
<evidence type="ECO:0000313" key="1">
    <source>
        <dbReference type="EMBL" id="ERN10706.1"/>
    </source>
</evidence>
<organism evidence="1 2">
    <name type="scientific">Amborella trichopoda</name>
    <dbReference type="NCBI Taxonomy" id="13333"/>
    <lineage>
        <taxon>Eukaryota</taxon>
        <taxon>Viridiplantae</taxon>
        <taxon>Streptophyta</taxon>
        <taxon>Embryophyta</taxon>
        <taxon>Tracheophyta</taxon>
        <taxon>Spermatophyta</taxon>
        <taxon>Magnoliopsida</taxon>
        <taxon>Amborellales</taxon>
        <taxon>Amborellaceae</taxon>
        <taxon>Amborella</taxon>
    </lineage>
</organism>